<dbReference type="InterPro" id="IPR003689">
    <property type="entry name" value="ZIP"/>
</dbReference>
<feature type="transmembrane region" description="Helical" evidence="6">
    <location>
        <begin position="399"/>
        <end position="420"/>
    </location>
</feature>
<organism evidence="8 9">
    <name type="scientific">Candida orthopsilosis (strain 90-125)</name>
    <name type="common">Yeast</name>
    <dbReference type="NCBI Taxonomy" id="1136231"/>
    <lineage>
        <taxon>Eukaryota</taxon>
        <taxon>Fungi</taxon>
        <taxon>Dikarya</taxon>
        <taxon>Ascomycota</taxon>
        <taxon>Saccharomycotina</taxon>
        <taxon>Pichiomycetes</taxon>
        <taxon>Debaryomycetaceae</taxon>
        <taxon>Candida/Lodderomyces clade</taxon>
        <taxon>Candida</taxon>
    </lineage>
</organism>
<dbReference type="GO" id="GO:0005385">
    <property type="term" value="F:zinc ion transmembrane transporter activity"/>
    <property type="evidence" value="ECO:0007669"/>
    <property type="project" value="TreeGrafter"/>
</dbReference>
<feature type="signal peptide" evidence="7">
    <location>
        <begin position="1"/>
        <end position="21"/>
    </location>
</feature>
<keyword evidence="4 6" id="KW-0472">Membrane</keyword>
<keyword evidence="2 6" id="KW-0812">Transmembrane</keyword>
<protein>
    <submittedName>
        <fullName evidence="8">Zrt1 zinc transporter</fullName>
    </submittedName>
</protein>
<evidence type="ECO:0000313" key="8">
    <source>
        <dbReference type="EMBL" id="CCG21750.1"/>
    </source>
</evidence>
<dbReference type="SMART" id="SM00710">
    <property type="entry name" value="PbH1"/>
    <property type="match status" value="2"/>
</dbReference>
<evidence type="ECO:0000256" key="7">
    <source>
        <dbReference type="SAM" id="SignalP"/>
    </source>
</evidence>
<evidence type="ECO:0000256" key="4">
    <source>
        <dbReference type="ARBA" id="ARBA00023136"/>
    </source>
</evidence>
<sequence length="553" mass="60688">MKFTGLTSVSIVALLLTKICANTVIVKNSLGKEFKVLIARAEEGHDHEHEHEHSTSNTTVTGCHMHGDTQYCIDWEGEEGYIKPKQENPQSNYTGCHLHGTEVHCKNGDEELQFVKVDEEDEEDHEHEHGHEHSTSNTTVTGCHMHGDTQYCIDWEGEEGYIKPKQENPQSNYTGCHLHGTEVHCKNGDEELQFVKLDESSEASSTTSESSSTSGVSCHFHAGVEHCVDSNGNTVHGANGDTCERIDRDYDIPLRIGLLFVILVTSAIGSFGPLVLRSFFKISSENMIITIVKQFGTGVVISTALVHLMTHAFLMWSNECIHLAYEGTGAAITMAGIFIAFVVEYVAYRFLSYRLNKLPGAKENSSEDDGGMNVATKTVSDEEETMSLHGSYKAMHDKLSVVILEAGIVFHSILIGITLVVAADSYFITLFIVIVFHQFFEGLALGSRIIELKDSIWSKILMAAVFAIITPVGMAIGIGTLHKFNGNDPSTIIALGTLDSFSAGVLLWTGLIEMWAHDWLFGNLRHAGMVHTSLAMVALIGGLILMSLLGKWA</sequence>
<reference evidence="8 9" key="1">
    <citation type="journal article" date="2012" name="PLoS ONE">
        <title>Sequence and analysis of the genome of the pathogenic yeast Candida orthopsilosis.</title>
        <authorList>
            <person name="Riccombeni A."/>
            <person name="Vidanes G."/>
            <person name="Proux-Wera E."/>
            <person name="Wolfe K.H."/>
            <person name="Butler G."/>
        </authorList>
    </citation>
    <scope>NUCLEOTIDE SEQUENCE [LARGE SCALE GENOMIC DNA]</scope>
    <source>
        <strain evidence="8 9">Co 90-125</strain>
    </source>
</reference>
<feature type="chain" id="PRO_5003616487" evidence="7">
    <location>
        <begin position="22"/>
        <end position="553"/>
    </location>
</feature>
<feature type="region of interest" description="Disordered" evidence="5">
    <location>
        <begin position="119"/>
        <end position="140"/>
    </location>
</feature>
<proteinExistence type="predicted"/>
<feature type="transmembrane region" description="Helical" evidence="6">
    <location>
        <begin position="492"/>
        <end position="516"/>
    </location>
</feature>
<dbReference type="Proteomes" id="UP000005018">
    <property type="component" value="Chromosome 2"/>
</dbReference>
<dbReference type="OrthoDB" id="448280at2759"/>
<evidence type="ECO:0000256" key="6">
    <source>
        <dbReference type="SAM" id="Phobius"/>
    </source>
</evidence>
<feature type="transmembrane region" description="Helical" evidence="6">
    <location>
        <begin position="456"/>
        <end position="480"/>
    </location>
</feature>
<evidence type="ECO:0000313" key="9">
    <source>
        <dbReference type="Proteomes" id="UP000005018"/>
    </source>
</evidence>
<feature type="transmembrane region" description="Helical" evidence="6">
    <location>
        <begin position="528"/>
        <end position="549"/>
    </location>
</feature>
<dbReference type="eggNOG" id="KOG1558">
    <property type="taxonomic scope" value="Eukaryota"/>
</dbReference>
<dbReference type="GeneID" id="14538085"/>
<evidence type="ECO:0000256" key="2">
    <source>
        <dbReference type="ARBA" id="ARBA00022692"/>
    </source>
</evidence>
<feature type="transmembrane region" description="Helical" evidence="6">
    <location>
        <begin position="328"/>
        <end position="348"/>
    </location>
</feature>
<feature type="transmembrane region" description="Helical" evidence="6">
    <location>
        <begin position="256"/>
        <end position="276"/>
    </location>
</feature>
<accession>H8WZ82</accession>
<keyword evidence="7" id="KW-0732">Signal</keyword>
<dbReference type="GO" id="GO:0005886">
    <property type="term" value="C:plasma membrane"/>
    <property type="evidence" value="ECO:0007669"/>
    <property type="project" value="TreeGrafter"/>
</dbReference>
<evidence type="ECO:0000256" key="1">
    <source>
        <dbReference type="ARBA" id="ARBA00004141"/>
    </source>
</evidence>
<dbReference type="EMBL" id="HE681720">
    <property type="protein sequence ID" value="CCG21750.1"/>
    <property type="molecule type" value="Genomic_DNA"/>
</dbReference>
<comment type="subcellular location">
    <subcellularLocation>
        <location evidence="1">Membrane</location>
        <topology evidence="1">Multi-pass membrane protein</topology>
    </subcellularLocation>
</comment>
<dbReference type="KEGG" id="cot:CORT_0B00270"/>
<dbReference type="PANTHER" id="PTHR11040">
    <property type="entry name" value="ZINC/IRON TRANSPORTER"/>
    <property type="match status" value="1"/>
</dbReference>
<dbReference type="HOGENOM" id="CLU_027089_5_0_1"/>
<feature type="transmembrane region" description="Helical" evidence="6">
    <location>
        <begin position="297"/>
        <end position="316"/>
    </location>
</feature>
<dbReference type="RefSeq" id="XP_003867188.1">
    <property type="nucleotide sequence ID" value="XM_003867140.1"/>
</dbReference>
<gene>
    <name evidence="8" type="ORF">CORT_0B00270</name>
</gene>
<dbReference type="InterPro" id="IPR006626">
    <property type="entry name" value="PbH1"/>
</dbReference>
<evidence type="ECO:0000256" key="5">
    <source>
        <dbReference type="SAM" id="MobiDB-lite"/>
    </source>
</evidence>
<feature type="transmembrane region" description="Helical" evidence="6">
    <location>
        <begin position="426"/>
        <end position="444"/>
    </location>
</feature>
<dbReference type="Pfam" id="PF02535">
    <property type="entry name" value="Zip"/>
    <property type="match status" value="1"/>
</dbReference>
<keyword evidence="3 6" id="KW-1133">Transmembrane helix</keyword>
<keyword evidence="9" id="KW-1185">Reference proteome</keyword>
<name>H8WZ82_CANO9</name>
<evidence type="ECO:0000256" key="3">
    <source>
        <dbReference type="ARBA" id="ARBA00022989"/>
    </source>
</evidence>
<dbReference type="PANTHER" id="PTHR11040:SF44">
    <property type="entry name" value="PROTEIN ZNTC-RELATED"/>
    <property type="match status" value="1"/>
</dbReference>
<dbReference type="AlphaFoldDB" id="H8WZ82"/>